<protein>
    <submittedName>
        <fullName evidence="3">Glycosyltransferase family 4 protein</fullName>
    </submittedName>
</protein>
<proteinExistence type="predicted"/>
<evidence type="ECO:0000259" key="1">
    <source>
        <dbReference type="Pfam" id="PF00534"/>
    </source>
</evidence>
<dbReference type="RefSeq" id="WP_255842344.1">
    <property type="nucleotide sequence ID" value="NZ_CP094358.1"/>
</dbReference>
<dbReference type="Pfam" id="PF13579">
    <property type="entry name" value="Glyco_trans_4_4"/>
    <property type="match status" value="1"/>
</dbReference>
<gene>
    <name evidence="3" type="ORF">MQE35_15200</name>
</gene>
<dbReference type="Gene3D" id="3.40.50.2000">
    <property type="entry name" value="Glycogen Phosphorylase B"/>
    <property type="match status" value="2"/>
</dbReference>
<dbReference type="Pfam" id="PF00534">
    <property type="entry name" value="Glycos_transf_1"/>
    <property type="match status" value="1"/>
</dbReference>
<evidence type="ECO:0000313" key="3">
    <source>
        <dbReference type="EMBL" id="UOB17074.1"/>
    </source>
</evidence>
<dbReference type="PANTHER" id="PTHR12526">
    <property type="entry name" value="GLYCOSYLTRANSFERASE"/>
    <property type="match status" value="1"/>
</dbReference>
<dbReference type="AlphaFoldDB" id="A0A9E6ZLX9"/>
<dbReference type="InterPro" id="IPR028098">
    <property type="entry name" value="Glyco_trans_4-like_N"/>
</dbReference>
<dbReference type="SUPFAM" id="SSF53756">
    <property type="entry name" value="UDP-Glycosyltransferase/glycogen phosphorylase"/>
    <property type="match status" value="1"/>
</dbReference>
<feature type="domain" description="Glycosyl transferase family 1" evidence="1">
    <location>
        <begin position="195"/>
        <end position="363"/>
    </location>
</feature>
<dbReference type="CDD" id="cd03808">
    <property type="entry name" value="GT4_CapM-like"/>
    <property type="match status" value="1"/>
</dbReference>
<dbReference type="PANTHER" id="PTHR12526:SF638">
    <property type="entry name" value="SPORE COAT PROTEIN SA"/>
    <property type="match status" value="1"/>
</dbReference>
<evidence type="ECO:0000313" key="4">
    <source>
        <dbReference type="Proteomes" id="UP000831290"/>
    </source>
</evidence>
<dbReference type="KEGG" id="fbm:MQE35_15200"/>
<dbReference type="Proteomes" id="UP000831290">
    <property type="component" value="Chromosome"/>
</dbReference>
<dbReference type="GO" id="GO:0016757">
    <property type="term" value="F:glycosyltransferase activity"/>
    <property type="evidence" value="ECO:0007669"/>
    <property type="project" value="InterPro"/>
</dbReference>
<feature type="domain" description="Glycosyltransferase subfamily 4-like N-terminal" evidence="2">
    <location>
        <begin position="53"/>
        <end position="150"/>
    </location>
</feature>
<sequence length="394" mass="44359">MEKYSRNIKLIKTSTVASSLEHLLKGQLGFLNRYFEVIGIAAGEKSLKIVELREGIRTVRVNMKRHISPVNDVKSLVRLYKVFKKEKPHIVHSITPKAGLLSMLAAYGAGVPVRIHTFTGLIFPSKSGVFQKILILMDRLLCRMATNIYPEGLGVKNDLIKYKITNKPLKIIANGNINGTDTEYFNPASVSLAEKQELLEKLNIKKDDFVFIFIGRLVKDKGIDELVRAFSQLSALVTPIKLLLVGDFEKDLDPLSPQTEKKIELHPNIIPVGWQNDIRPFLTISNVLAFPSYREGFPNVVLQAGAMGLPAIVTDINGCNEIIKEDVNGKIIAPKNVEMLMEAMQYFLDHPSEINEMGLNARELVVKKYDKNIVWEALLTEYEFLLKRSKNSNS</sequence>
<evidence type="ECO:0000259" key="2">
    <source>
        <dbReference type="Pfam" id="PF13579"/>
    </source>
</evidence>
<name>A0A9E6ZLX9_9FLAO</name>
<dbReference type="InterPro" id="IPR001296">
    <property type="entry name" value="Glyco_trans_1"/>
</dbReference>
<reference evidence="3" key="1">
    <citation type="submission" date="2022-03" db="EMBL/GenBank/DDBJ databases">
        <title>Description of Abyssus ytuae gen. nov., sp. nov., a novel member of the family Flavobacteriaceae isolated from the sediment of Mariana Trench.</title>
        <authorList>
            <person name="Zhang J."/>
            <person name="Xu X."/>
        </authorList>
    </citation>
    <scope>NUCLEOTIDE SEQUENCE</scope>
    <source>
        <strain evidence="3">MT3330</strain>
    </source>
</reference>
<accession>A0A9E6ZLX9</accession>
<organism evidence="3 4">
    <name type="scientific">Abyssalbus ytuae</name>
    <dbReference type="NCBI Taxonomy" id="2926907"/>
    <lineage>
        <taxon>Bacteria</taxon>
        <taxon>Pseudomonadati</taxon>
        <taxon>Bacteroidota</taxon>
        <taxon>Flavobacteriia</taxon>
        <taxon>Flavobacteriales</taxon>
        <taxon>Flavobacteriaceae</taxon>
        <taxon>Abyssalbus</taxon>
    </lineage>
</organism>
<keyword evidence="4" id="KW-1185">Reference proteome</keyword>
<dbReference type="EMBL" id="CP094358">
    <property type="protein sequence ID" value="UOB17074.1"/>
    <property type="molecule type" value="Genomic_DNA"/>
</dbReference>